<organism evidence="1 2">
    <name type="scientific">Syntrophotalea acetylenica</name>
    <name type="common">Pelobacter acetylenicus</name>
    <dbReference type="NCBI Taxonomy" id="29542"/>
    <lineage>
        <taxon>Bacteria</taxon>
        <taxon>Pseudomonadati</taxon>
        <taxon>Thermodesulfobacteriota</taxon>
        <taxon>Desulfuromonadia</taxon>
        <taxon>Desulfuromonadales</taxon>
        <taxon>Syntrophotaleaceae</taxon>
        <taxon>Syntrophotalea</taxon>
    </lineage>
</organism>
<proteinExistence type="predicted"/>
<evidence type="ECO:0000313" key="1">
    <source>
        <dbReference type="EMBL" id="APG23681.1"/>
    </source>
</evidence>
<dbReference type="Proteomes" id="UP000182264">
    <property type="component" value="Chromosome"/>
</dbReference>
<dbReference type="RefSeq" id="WP_072285490.1">
    <property type="nucleotide sequence ID" value="NZ_CP015455.1"/>
</dbReference>
<keyword evidence="2" id="KW-1185">Reference proteome</keyword>
<name>A0A1L3GCK2_SYNAC</name>
<dbReference type="EMBL" id="CP015518">
    <property type="protein sequence ID" value="APG23681.1"/>
    <property type="molecule type" value="Genomic_DNA"/>
</dbReference>
<sequence length="109" mass="11870">MLMLTVGEKTGETVYLDIHHAEWRQASGAAHWAVSALLGDGCYEGEVLIEAGERVEVTFADEWLGRPQIGELFDRFGRETLLQAIRDALCKNGSAGTSPGHRLPAALFS</sequence>
<gene>
    <name evidence="1" type="ORF">A7E75_00565</name>
</gene>
<dbReference type="KEGG" id="pace:A6070_09175"/>
<reference evidence="1 2" key="1">
    <citation type="journal article" date="2017" name="Genome Announc.">
        <title>Complete Genome Sequences of Two Acetylene-Fermenting Pelobacter acetylenicus Strains.</title>
        <authorList>
            <person name="Sutton J.M."/>
            <person name="Baesman S.M."/>
            <person name="Fierst J.L."/>
            <person name="Poret-Peterson A.T."/>
            <person name="Oremland R.S."/>
            <person name="Dunlap D.S."/>
            <person name="Akob D.M."/>
        </authorList>
    </citation>
    <scope>NUCLEOTIDE SEQUENCE [LARGE SCALE GENOMIC DNA]</scope>
    <source>
        <strain evidence="1 2">DSM 3247</strain>
    </source>
</reference>
<dbReference type="STRING" id="29542.A6070_09175"/>
<dbReference type="OrthoDB" id="5387744at2"/>
<dbReference type="AlphaFoldDB" id="A0A1L3GCK2"/>
<protein>
    <submittedName>
        <fullName evidence="1">Uncharacterized protein</fullName>
    </submittedName>
</protein>
<accession>A0A1L3GCK2</accession>
<evidence type="ECO:0000313" key="2">
    <source>
        <dbReference type="Proteomes" id="UP000182264"/>
    </source>
</evidence>